<dbReference type="EMBL" id="NPZB01000001">
    <property type="protein sequence ID" value="PNS08489.1"/>
    <property type="molecule type" value="Genomic_DNA"/>
</dbReference>
<evidence type="ECO:0000256" key="2">
    <source>
        <dbReference type="ARBA" id="ARBA00007613"/>
    </source>
</evidence>
<dbReference type="PANTHER" id="PTHR30026:SF20">
    <property type="entry name" value="OUTER MEMBRANE PROTEIN TOLC"/>
    <property type="match status" value="1"/>
</dbReference>
<proteinExistence type="inferred from homology"/>
<keyword evidence="3" id="KW-0813">Transport</keyword>
<sequence length="493" mass="52519">MHRRSLSLALALALAPLAAHSEDLLQTYRIARTADPQLQAAEAGMRSSKEGAVQARSYLLPQVNGSASGSASRTSSPGGGYYNDPITGAPIKLGGSTTTARSANVGVSATQWLFNRGAINSFQAAKAQGKSGEYQYEAASDALITRTSQTYFNALVAMETLAAAEASETALKKQFDFASKRLEVGLAPITDVHEARAQYDAARANTIVQRNVLEDSYQALAEITGKQIRSLMALPDDFRPSIPPEGDVDAWVKRAVDTNPALQAQRYAVQAAEDNISVNRAGYLPTLSANGSFGASRSWSNNSFSGSNNATGWSHGPSVGLTLSVPIFNGGRTSSQVRQALAERDGAQDQYEQQRRSVERTTRNAYQSLVAGVSAVEARRLALVAAQSAYDASQVGLEVGTRTVIDVLINEQNLFNARQAYSQAKYSFLQSQLALKQAAGTLDVADVETVNRLLTVPAGQVPTVKDSAAATPDAQSDTSRPATSKKSKRKSRH</sequence>
<evidence type="ECO:0000256" key="9">
    <source>
        <dbReference type="SAM" id="MobiDB-lite"/>
    </source>
</evidence>
<keyword evidence="7" id="KW-0998">Cell outer membrane</keyword>
<dbReference type="Gene3D" id="1.20.1600.10">
    <property type="entry name" value="Outer membrane efflux proteins (OEP)"/>
    <property type="match status" value="1"/>
</dbReference>
<accession>A0A2K1Q0C5</accession>
<feature type="signal peptide" evidence="10">
    <location>
        <begin position="1"/>
        <end position="21"/>
    </location>
</feature>
<dbReference type="RefSeq" id="WP_103073663.1">
    <property type="nucleotide sequence ID" value="NZ_NPZB01000001.1"/>
</dbReference>
<keyword evidence="5" id="KW-0812">Transmembrane</keyword>
<protein>
    <submittedName>
        <fullName evidence="11">Type I secretion outer membrane protein TolC</fullName>
    </submittedName>
</protein>
<evidence type="ECO:0000256" key="1">
    <source>
        <dbReference type="ARBA" id="ARBA00004442"/>
    </source>
</evidence>
<evidence type="ECO:0000256" key="3">
    <source>
        <dbReference type="ARBA" id="ARBA00022448"/>
    </source>
</evidence>
<dbReference type="Proteomes" id="UP000236220">
    <property type="component" value="Unassembled WGS sequence"/>
</dbReference>
<dbReference type="Pfam" id="PF02321">
    <property type="entry name" value="OEP"/>
    <property type="match status" value="2"/>
</dbReference>
<dbReference type="GO" id="GO:0015562">
    <property type="term" value="F:efflux transmembrane transporter activity"/>
    <property type="evidence" value="ECO:0007669"/>
    <property type="project" value="InterPro"/>
</dbReference>
<dbReference type="AlphaFoldDB" id="A0A2K1Q0C5"/>
<dbReference type="GO" id="GO:0009279">
    <property type="term" value="C:cell outer membrane"/>
    <property type="evidence" value="ECO:0007669"/>
    <property type="project" value="UniProtKB-SubCell"/>
</dbReference>
<keyword evidence="10" id="KW-0732">Signal</keyword>
<dbReference type="PANTHER" id="PTHR30026">
    <property type="entry name" value="OUTER MEMBRANE PROTEIN TOLC"/>
    <property type="match status" value="1"/>
</dbReference>
<feature type="coiled-coil region" evidence="8">
    <location>
        <begin position="337"/>
        <end position="364"/>
    </location>
</feature>
<keyword evidence="12" id="KW-1185">Reference proteome</keyword>
<evidence type="ECO:0000256" key="10">
    <source>
        <dbReference type="SAM" id="SignalP"/>
    </source>
</evidence>
<evidence type="ECO:0000256" key="8">
    <source>
        <dbReference type="SAM" id="Coils"/>
    </source>
</evidence>
<dbReference type="SUPFAM" id="SSF56954">
    <property type="entry name" value="Outer membrane efflux proteins (OEP)"/>
    <property type="match status" value="1"/>
</dbReference>
<feature type="compositionally biased region" description="Polar residues" evidence="9">
    <location>
        <begin position="473"/>
        <end position="482"/>
    </location>
</feature>
<dbReference type="OrthoDB" id="9813458at2"/>
<dbReference type="InterPro" id="IPR010130">
    <property type="entry name" value="T1SS_OMP_TolC"/>
</dbReference>
<dbReference type="InterPro" id="IPR003423">
    <property type="entry name" value="OMP_efflux"/>
</dbReference>
<comment type="similarity">
    <text evidence="2">Belongs to the outer membrane factor (OMF) (TC 1.B.17) family.</text>
</comment>
<evidence type="ECO:0000256" key="4">
    <source>
        <dbReference type="ARBA" id="ARBA00022452"/>
    </source>
</evidence>
<dbReference type="InterPro" id="IPR051906">
    <property type="entry name" value="TolC-like"/>
</dbReference>
<evidence type="ECO:0000313" key="12">
    <source>
        <dbReference type="Proteomes" id="UP000236220"/>
    </source>
</evidence>
<evidence type="ECO:0000256" key="6">
    <source>
        <dbReference type="ARBA" id="ARBA00023136"/>
    </source>
</evidence>
<keyword evidence="4" id="KW-1134">Transmembrane beta strand</keyword>
<evidence type="ECO:0000313" key="11">
    <source>
        <dbReference type="EMBL" id="PNS08489.1"/>
    </source>
</evidence>
<reference evidence="11 12" key="1">
    <citation type="submission" date="2017-08" db="EMBL/GenBank/DDBJ databases">
        <title>Lysobacter sylvestris genome.</title>
        <authorList>
            <person name="Zhang D.-C."/>
            <person name="Albuquerque L."/>
            <person name="Franca L."/>
            <person name="Froufe H.J.C."/>
            <person name="Barroso C."/>
            <person name="Egas C."/>
            <person name="Da Costa M."/>
            <person name="Margesin R."/>
        </authorList>
    </citation>
    <scope>NUCLEOTIDE SEQUENCE [LARGE SCALE GENOMIC DNA]</scope>
    <source>
        <strain evidence="11 12">AM20-91</strain>
    </source>
</reference>
<feature type="chain" id="PRO_5014436312" evidence="10">
    <location>
        <begin position="22"/>
        <end position="493"/>
    </location>
</feature>
<organism evidence="11 12">
    <name type="scientific">Solilutibacter silvestris</name>
    <dbReference type="NCBI Taxonomy" id="1645665"/>
    <lineage>
        <taxon>Bacteria</taxon>
        <taxon>Pseudomonadati</taxon>
        <taxon>Pseudomonadota</taxon>
        <taxon>Gammaproteobacteria</taxon>
        <taxon>Lysobacterales</taxon>
        <taxon>Lysobacteraceae</taxon>
        <taxon>Solilutibacter</taxon>
    </lineage>
</organism>
<keyword evidence="8" id="KW-0175">Coiled coil</keyword>
<evidence type="ECO:0000256" key="7">
    <source>
        <dbReference type="ARBA" id="ARBA00023237"/>
    </source>
</evidence>
<comment type="subcellular location">
    <subcellularLocation>
        <location evidence="1">Cell outer membrane</location>
    </subcellularLocation>
</comment>
<dbReference type="NCBIfam" id="TIGR01844">
    <property type="entry name" value="type_I_sec_TolC"/>
    <property type="match status" value="1"/>
</dbReference>
<feature type="region of interest" description="Disordered" evidence="9">
    <location>
        <begin position="461"/>
        <end position="493"/>
    </location>
</feature>
<comment type="caution">
    <text evidence="11">The sequence shown here is derived from an EMBL/GenBank/DDBJ whole genome shotgun (WGS) entry which is preliminary data.</text>
</comment>
<dbReference type="GO" id="GO:1990281">
    <property type="term" value="C:efflux pump complex"/>
    <property type="evidence" value="ECO:0007669"/>
    <property type="project" value="TreeGrafter"/>
</dbReference>
<gene>
    <name evidence="11" type="ORF">Lysil_0118</name>
</gene>
<evidence type="ECO:0000256" key="5">
    <source>
        <dbReference type="ARBA" id="ARBA00022692"/>
    </source>
</evidence>
<name>A0A2K1Q0C5_9GAMM</name>
<feature type="compositionally biased region" description="Basic residues" evidence="9">
    <location>
        <begin position="483"/>
        <end position="493"/>
    </location>
</feature>
<dbReference type="GO" id="GO:0015288">
    <property type="term" value="F:porin activity"/>
    <property type="evidence" value="ECO:0007669"/>
    <property type="project" value="TreeGrafter"/>
</dbReference>
<keyword evidence="6" id="KW-0472">Membrane</keyword>